<accession>A0A0F9JMW4</accession>
<feature type="non-terminal residue" evidence="4">
    <location>
        <position position="1"/>
    </location>
</feature>
<dbReference type="Gene3D" id="1.10.287.130">
    <property type="match status" value="1"/>
</dbReference>
<name>A0A0F9JMW4_9ZZZZ</name>
<gene>
    <name evidence="4" type="ORF">LCGC14_1737840</name>
    <name evidence="3" type="ORF">LCGC14_2886000</name>
</gene>
<dbReference type="InterPro" id="IPR011006">
    <property type="entry name" value="CheY-like_superfamily"/>
</dbReference>
<comment type="caution">
    <text evidence="4">The sequence shown here is derived from an EMBL/GenBank/DDBJ whole genome shotgun (WGS) entry which is preliminary data.</text>
</comment>
<evidence type="ECO:0000256" key="1">
    <source>
        <dbReference type="ARBA" id="ARBA00022553"/>
    </source>
</evidence>
<feature type="domain" description="Response regulatory" evidence="2">
    <location>
        <begin position="82"/>
        <end position="198"/>
    </location>
</feature>
<dbReference type="PANTHER" id="PTHR44591:SF23">
    <property type="entry name" value="CHEY SUBFAMILY"/>
    <property type="match status" value="1"/>
</dbReference>
<dbReference type="InterPro" id="IPR003661">
    <property type="entry name" value="HisK_dim/P_dom"/>
</dbReference>
<dbReference type="GO" id="GO:0000155">
    <property type="term" value="F:phosphorelay sensor kinase activity"/>
    <property type="evidence" value="ECO:0007669"/>
    <property type="project" value="InterPro"/>
</dbReference>
<evidence type="ECO:0000259" key="2">
    <source>
        <dbReference type="PROSITE" id="PS50110"/>
    </source>
</evidence>
<reference evidence="4" key="1">
    <citation type="journal article" date="2015" name="Nature">
        <title>Complex archaea that bridge the gap between prokaryotes and eukaryotes.</title>
        <authorList>
            <person name="Spang A."/>
            <person name="Saw J.H."/>
            <person name="Jorgensen S.L."/>
            <person name="Zaremba-Niedzwiedzka K."/>
            <person name="Martijn J."/>
            <person name="Lind A.E."/>
            <person name="van Eijk R."/>
            <person name="Schleper C."/>
            <person name="Guy L."/>
            <person name="Ettema T.J."/>
        </authorList>
    </citation>
    <scope>NUCLEOTIDE SEQUENCE</scope>
</reference>
<dbReference type="CDD" id="cd00082">
    <property type="entry name" value="HisKA"/>
    <property type="match status" value="1"/>
</dbReference>
<dbReference type="AlphaFoldDB" id="A0A0F9JMW4"/>
<dbReference type="Gene3D" id="3.40.50.2300">
    <property type="match status" value="1"/>
</dbReference>
<evidence type="ECO:0000313" key="4">
    <source>
        <dbReference type="EMBL" id="KKM07051.1"/>
    </source>
</evidence>
<dbReference type="SMART" id="SM00448">
    <property type="entry name" value="REC"/>
    <property type="match status" value="1"/>
</dbReference>
<dbReference type="PANTHER" id="PTHR44591">
    <property type="entry name" value="STRESS RESPONSE REGULATOR PROTEIN 1"/>
    <property type="match status" value="1"/>
</dbReference>
<sequence>YIENGPKLSYLNNISNLSKDLKTPLTPIKGFSQLIIENYSDKIDSNVLSKMKEIYTQSQKLEDKINEILSIIEPEKSKEKYDILIVDNDNSTITVLEDFFELNGYSCKGVSNGTKALEELKRITPKLIFISIILPDIKGNDVSDKIRSYKNLKDVPLFYITVLSETEAIKITNKTKATGYFLKPFNFTKLKRVFRYLEVSL</sequence>
<organism evidence="4">
    <name type="scientific">marine sediment metagenome</name>
    <dbReference type="NCBI Taxonomy" id="412755"/>
    <lineage>
        <taxon>unclassified sequences</taxon>
        <taxon>metagenomes</taxon>
        <taxon>ecological metagenomes</taxon>
    </lineage>
</organism>
<dbReference type="EMBL" id="LAZR01015857">
    <property type="protein sequence ID" value="KKM07051.1"/>
    <property type="molecule type" value="Genomic_DNA"/>
</dbReference>
<dbReference type="InterPro" id="IPR001789">
    <property type="entry name" value="Sig_transdc_resp-reg_receiver"/>
</dbReference>
<dbReference type="InterPro" id="IPR050595">
    <property type="entry name" value="Bact_response_regulator"/>
</dbReference>
<dbReference type="Pfam" id="PF00512">
    <property type="entry name" value="HisKA"/>
    <property type="match status" value="1"/>
</dbReference>
<dbReference type="EMBL" id="LAZR01056430">
    <property type="protein sequence ID" value="KKK74216.1"/>
    <property type="molecule type" value="Genomic_DNA"/>
</dbReference>
<protein>
    <recommendedName>
        <fullName evidence="2">Response regulatory domain-containing protein</fullName>
    </recommendedName>
</protein>
<dbReference type="SUPFAM" id="SSF47384">
    <property type="entry name" value="Homodimeric domain of signal transducing histidine kinase"/>
    <property type="match status" value="1"/>
</dbReference>
<evidence type="ECO:0000313" key="3">
    <source>
        <dbReference type="EMBL" id="KKK74216.1"/>
    </source>
</evidence>
<proteinExistence type="predicted"/>
<dbReference type="SUPFAM" id="SSF52172">
    <property type="entry name" value="CheY-like"/>
    <property type="match status" value="1"/>
</dbReference>
<keyword evidence="1" id="KW-0597">Phosphoprotein</keyword>
<dbReference type="Pfam" id="PF00072">
    <property type="entry name" value="Response_reg"/>
    <property type="match status" value="1"/>
</dbReference>
<dbReference type="PROSITE" id="PS50110">
    <property type="entry name" value="RESPONSE_REGULATORY"/>
    <property type="match status" value="1"/>
</dbReference>
<dbReference type="InterPro" id="IPR036097">
    <property type="entry name" value="HisK_dim/P_sf"/>
</dbReference>